<gene>
    <name evidence="17" type="primary">TRIM3</name>
</gene>
<feature type="repeat" description="NHL" evidence="12">
    <location>
        <begin position="553"/>
        <end position="596"/>
    </location>
</feature>
<dbReference type="Proteomes" id="UP000233200">
    <property type="component" value="Unplaced"/>
</dbReference>
<dbReference type="FunFam" id="3.30.160.60:FF:000154">
    <property type="entry name" value="Tripartite motif-containing protein 2"/>
    <property type="match status" value="1"/>
</dbReference>
<evidence type="ECO:0000256" key="9">
    <source>
        <dbReference type="ARBA" id="ARBA00022833"/>
    </source>
</evidence>
<dbReference type="FunFam" id="3.30.40.10:FF:000032">
    <property type="entry name" value="Tripartite motif containing 2"/>
    <property type="match status" value="1"/>
</dbReference>
<dbReference type="Gene3D" id="3.30.160.60">
    <property type="entry name" value="Classic Zinc Finger"/>
    <property type="match status" value="1"/>
</dbReference>
<dbReference type="InterPro" id="IPR018957">
    <property type="entry name" value="Znf_C3HC4_RING-type"/>
</dbReference>
<evidence type="ECO:0000256" key="11">
    <source>
        <dbReference type="PROSITE-ProRule" id="PRU00087"/>
    </source>
</evidence>
<dbReference type="PROSITE" id="PS51125">
    <property type="entry name" value="NHL"/>
    <property type="match status" value="5"/>
</dbReference>
<keyword evidence="18" id="KW-1185">Reference proteome</keyword>
<dbReference type="InterPro" id="IPR014756">
    <property type="entry name" value="Ig_E-set"/>
</dbReference>
<dbReference type="InterPro" id="IPR017907">
    <property type="entry name" value="Znf_RING_CS"/>
</dbReference>
<evidence type="ECO:0000256" key="2">
    <source>
        <dbReference type="ARBA" id="ARBA00008518"/>
    </source>
</evidence>
<dbReference type="InterPro" id="IPR050952">
    <property type="entry name" value="TRIM-NHL_E3_ligases"/>
</dbReference>
<dbReference type="SMART" id="SM00184">
    <property type="entry name" value="RING"/>
    <property type="match status" value="1"/>
</dbReference>
<feature type="repeat" description="NHL" evidence="12">
    <location>
        <begin position="644"/>
        <end position="687"/>
    </location>
</feature>
<dbReference type="InterPro" id="IPR001298">
    <property type="entry name" value="Filamin/ABP280_rpt"/>
</dbReference>
<evidence type="ECO:0000259" key="16">
    <source>
        <dbReference type="PROSITE" id="PS50119"/>
    </source>
</evidence>
<dbReference type="PROSITE" id="PS50194">
    <property type="entry name" value="FILAMIN_REPEAT"/>
    <property type="match status" value="1"/>
</dbReference>
<dbReference type="EC" id="2.3.2.27" evidence="3"/>
<evidence type="ECO:0000256" key="1">
    <source>
        <dbReference type="ARBA" id="ARBA00000900"/>
    </source>
</evidence>
<evidence type="ECO:0000256" key="10">
    <source>
        <dbReference type="PROSITE-ProRule" id="PRU00024"/>
    </source>
</evidence>
<dbReference type="GO" id="GO:0008270">
    <property type="term" value="F:zinc ion binding"/>
    <property type="evidence" value="ECO:0007669"/>
    <property type="project" value="UniProtKB-KW"/>
</dbReference>
<dbReference type="InterPro" id="IPR000315">
    <property type="entry name" value="Znf_B-box"/>
</dbReference>
<keyword evidence="9" id="KW-0862">Zinc</keyword>
<comment type="similarity">
    <text evidence="2">Belongs to the TRIM/RBCC family.</text>
</comment>
<evidence type="ECO:0000256" key="4">
    <source>
        <dbReference type="ARBA" id="ARBA00022553"/>
    </source>
</evidence>
<dbReference type="UniPathway" id="UPA00143"/>
<dbReference type="InterPro" id="IPR017868">
    <property type="entry name" value="Filamin/ABP280_repeat-like"/>
</dbReference>
<evidence type="ECO:0000256" key="8">
    <source>
        <dbReference type="ARBA" id="ARBA00022771"/>
    </source>
</evidence>
<dbReference type="Ensembl" id="ENSRROT00000056732.1">
    <property type="protein sequence ID" value="ENSRROP00000032304.1"/>
    <property type="gene ID" value="ENSRROG00000039811.1"/>
</dbReference>
<feature type="domain" description="RING-type" evidence="15">
    <location>
        <begin position="22"/>
        <end position="63"/>
    </location>
</feature>
<dbReference type="SUPFAM" id="SSF57850">
    <property type="entry name" value="RING/U-box"/>
    <property type="match status" value="1"/>
</dbReference>
<feature type="region of interest" description="Disordered" evidence="14">
    <location>
        <begin position="420"/>
        <end position="464"/>
    </location>
</feature>
<dbReference type="Pfam" id="PF00097">
    <property type="entry name" value="zf-C3HC4"/>
    <property type="match status" value="1"/>
</dbReference>
<dbReference type="Gene3D" id="3.30.40.10">
    <property type="entry name" value="Zinc/RING finger domain, C3HC4 (zinc finger)"/>
    <property type="match status" value="1"/>
</dbReference>
<dbReference type="Pfam" id="PF00643">
    <property type="entry name" value="zf-B_box"/>
    <property type="match status" value="1"/>
</dbReference>
<dbReference type="SUPFAM" id="SSF101898">
    <property type="entry name" value="NHL repeat"/>
    <property type="match status" value="1"/>
</dbReference>
<dbReference type="SUPFAM" id="SSF81296">
    <property type="entry name" value="E set domains"/>
    <property type="match status" value="1"/>
</dbReference>
<comment type="catalytic activity">
    <reaction evidence="1">
        <text>S-ubiquitinyl-[E2 ubiquitin-conjugating enzyme]-L-cysteine + [acceptor protein]-L-lysine = [E2 ubiquitin-conjugating enzyme]-L-cysteine + N(6)-ubiquitinyl-[acceptor protein]-L-lysine.</text>
        <dbReference type="EC" id="2.3.2.27"/>
    </reaction>
</comment>
<dbReference type="InterPro" id="IPR003649">
    <property type="entry name" value="Bbox_C"/>
</dbReference>
<dbReference type="InterPro" id="IPR001841">
    <property type="entry name" value="Znf_RING"/>
</dbReference>
<keyword evidence="7" id="KW-0677">Repeat</keyword>
<name>A0A2K6QU36_RHIRO</name>
<dbReference type="Pfam" id="PF00630">
    <property type="entry name" value="Filamin"/>
    <property type="match status" value="1"/>
</dbReference>
<dbReference type="InterPro" id="IPR011042">
    <property type="entry name" value="6-blade_b-propeller_TolB-like"/>
</dbReference>
<dbReference type="FunFam" id="2.120.10.30:FF:000004">
    <property type="entry name" value="Tripartite motif containing 2"/>
    <property type="match status" value="1"/>
</dbReference>
<evidence type="ECO:0000313" key="17">
    <source>
        <dbReference type="Ensembl" id="ENSRROP00000032304.1"/>
    </source>
</evidence>
<dbReference type="PROSITE" id="PS00518">
    <property type="entry name" value="ZF_RING_1"/>
    <property type="match status" value="1"/>
</dbReference>
<dbReference type="SMART" id="SM00502">
    <property type="entry name" value="BBC"/>
    <property type="match status" value="1"/>
</dbReference>
<dbReference type="CDD" id="cd14960">
    <property type="entry name" value="NHL_TRIM2_like"/>
    <property type="match status" value="1"/>
</dbReference>
<dbReference type="InterPro" id="IPR013083">
    <property type="entry name" value="Znf_RING/FYVE/PHD"/>
</dbReference>
<feature type="repeat" description="NHL" evidence="12">
    <location>
        <begin position="473"/>
        <end position="507"/>
    </location>
</feature>
<dbReference type="CDD" id="cd20482">
    <property type="entry name" value="CC_brat-like"/>
    <property type="match status" value="1"/>
</dbReference>
<feature type="coiled-coil region" evidence="13">
    <location>
        <begin position="152"/>
        <end position="218"/>
    </location>
</feature>
<evidence type="ECO:0000313" key="18">
    <source>
        <dbReference type="Proteomes" id="UP000233200"/>
    </source>
</evidence>
<keyword evidence="13" id="KW-0175">Coiled coil</keyword>
<dbReference type="PROSITE" id="PS50119">
    <property type="entry name" value="ZF_BBOX"/>
    <property type="match status" value="1"/>
</dbReference>
<dbReference type="GO" id="GO:0061630">
    <property type="term" value="F:ubiquitin protein ligase activity"/>
    <property type="evidence" value="ECO:0007669"/>
    <property type="project" value="UniProtKB-EC"/>
</dbReference>
<reference evidence="17" key="1">
    <citation type="submission" date="2025-08" db="UniProtKB">
        <authorList>
            <consortium name="Ensembl"/>
        </authorList>
    </citation>
    <scope>IDENTIFICATION</scope>
</reference>
<feature type="domain" description="B box-type" evidence="16">
    <location>
        <begin position="110"/>
        <end position="151"/>
    </location>
</feature>
<evidence type="ECO:0000256" key="5">
    <source>
        <dbReference type="ARBA" id="ARBA00022679"/>
    </source>
</evidence>
<dbReference type="InterPro" id="IPR057750">
    <property type="entry name" value="TRIM2/3_C"/>
</dbReference>
<keyword evidence="4" id="KW-0597">Phosphoprotein</keyword>
<feature type="repeat" description="NHL" evidence="12">
    <location>
        <begin position="600"/>
        <end position="643"/>
    </location>
</feature>
<protein>
    <recommendedName>
        <fullName evidence="3">RING-type E3 ubiquitin transferase</fullName>
        <ecNumber evidence="3">2.3.2.27</ecNumber>
    </recommendedName>
</protein>
<organism evidence="17 18">
    <name type="scientific">Rhinopithecus roxellana</name>
    <name type="common">Golden snub-nosed monkey</name>
    <name type="synonym">Pygathrix roxellana</name>
    <dbReference type="NCBI Taxonomy" id="61622"/>
    <lineage>
        <taxon>Eukaryota</taxon>
        <taxon>Metazoa</taxon>
        <taxon>Chordata</taxon>
        <taxon>Craniata</taxon>
        <taxon>Vertebrata</taxon>
        <taxon>Euteleostomi</taxon>
        <taxon>Mammalia</taxon>
        <taxon>Eutheria</taxon>
        <taxon>Euarchontoglires</taxon>
        <taxon>Primates</taxon>
        <taxon>Haplorrhini</taxon>
        <taxon>Catarrhini</taxon>
        <taxon>Cercopithecidae</taxon>
        <taxon>Colobinae</taxon>
        <taxon>Rhinopithecus</taxon>
    </lineage>
</organism>
<dbReference type="Gene3D" id="2.60.40.10">
    <property type="entry name" value="Immunoglobulins"/>
    <property type="match status" value="1"/>
</dbReference>
<dbReference type="SMART" id="SM00557">
    <property type="entry name" value="IG_FLMN"/>
    <property type="match status" value="1"/>
</dbReference>
<evidence type="ECO:0000256" key="13">
    <source>
        <dbReference type="SAM" id="Coils"/>
    </source>
</evidence>
<evidence type="ECO:0000256" key="6">
    <source>
        <dbReference type="ARBA" id="ARBA00022723"/>
    </source>
</evidence>
<dbReference type="AlphaFoldDB" id="A0A2K6QU36"/>
<dbReference type="CDD" id="cd16768">
    <property type="entry name" value="RING-HC_TRIM3"/>
    <property type="match status" value="1"/>
</dbReference>
<dbReference type="SMART" id="SM00336">
    <property type="entry name" value="BBOX"/>
    <property type="match status" value="1"/>
</dbReference>
<reference evidence="17" key="2">
    <citation type="submission" date="2025-09" db="UniProtKB">
        <authorList>
            <consortium name="Ensembl"/>
        </authorList>
    </citation>
    <scope>IDENTIFICATION</scope>
</reference>
<evidence type="ECO:0000256" key="12">
    <source>
        <dbReference type="PROSITE-ProRule" id="PRU00504"/>
    </source>
</evidence>
<dbReference type="InterPro" id="IPR001258">
    <property type="entry name" value="NHL_repeat"/>
</dbReference>
<evidence type="ECO:0000256" key="7">
    <source>
        <dbReference type="ARBA" id="ARBA00022737"/>
    </source>
</evidence>
<dbReference type="InterPro" id="IPR013783">
    <property type="entry name" value="Ig-like_fold"/>
</dbReference>
<sequence length="688" mass="74617">MAKREDSPGPEVQPMDKQFLVCSICLDRYQCPKVLPCLHTFCERCLQNYIPAQSLTLSCPVCRQTSILPEQGVSALQNNFFISSLMEAMQQASDGSHDPEDPHPLSAVAGRPLSCPNHEGKTMEFYCEACETAMCGECRAGEHREHGTVLLRDVVEQHKAALQRQLEAVRGRLPQLSAAIALVGGISQQLQERKAEALAQISAAFEDLEQALQQRKQALVRDLETICGAKQKVLQTQLDTLRQGQEHIGSSCSFAEQALRLGSAPEVLLVRKHMRERLAALAAQAFPERPHENAQLELVLEVDGLRRSVLNLGALLTTSATAHETVATGEGLRQALVGQPASLTVTTKDKDGRLVRTGSAELRAEITGPDGTRLPVPVVDHKNGTYELVYTARTEGELLLSVLLYGQPVRGSPFRVRALRPGDLPPSPDDVKRRVKSPGGPGSHVRQKAVRRPSSMYSTGGKRKDNPIEDELVFRVGSRGREKGEFTNLQGVSAASSGRIVVADSNNQCIQTKIGAGRLMGPKGVAVDRNGHIIVVDNKSCCVFTFQPNGKLVGRFGGRGATDRHFAGPHFVAVNNKNEIVVTDFHNHSVKVYSADGEFLFKFGSHGEGNGQFNAPTGVAVDSNGNIIVADWGNSRIQVFDSSGSFLSYINTSAEPLYGPQGLALTSDGHVVVADAGNHCFKAYRYLQ</sequence>
<dbReference type="SUPFAM" id="SSF57845">
    <property type="entry name" value="B-box zinc-binding domain"/>
    <property type="match status" value="1"/>
</dbReference>
<accession>A0A2K6QU36</accession>
<feature type="repeat" description="NHL" evidence="12">
    <location>
        <begin position="508"/>
        <end position="549"/>
    </location>
</feature>
<proteinExistence type="inferred from homology"/>
<evidence type="ECO:0000256" key="3">
    <source>
        <dbReference type="ARBA" id="ARBA00012483"/>
    </source>
</evidence>
<dbReference type="PANTHER" id="PTHR24104">
    <property type="entry name" value="E3 UBIQUITIN-PROTEIN LIGASE NHLRC1-RELATED"/>
    <property type="match status" value="1"/>
</dbReference>
<evidence type="ECO:0000259" key="15">
    <source>
        <dbReference type="PROSITE" id="PS50089"/>
    </source>
</evidence>
<dbReference type="FunFam" id="2.60.40.10:FF:000412">
    <property type="entry name" value="tripartite motif-containing protein 3"/>
    <property type="match status" value="1"/>
</dbReference>
<dbReference type="GO" id="GO:0043161">
    <property type="term" value="P:proteasome-mediated ubiquitin-dependent protein catabolic process"/>
    <property type="evidence" value="ECO:0007669"/>
    <property type="project" value="TreeGrafter"/>
</dbReference>
<dbReference type="Pfam" id="PF01436">
    <property type="entry name" value="NHL"/>
    <property type="match status" value="5"/>
</dbReference>
<dbReference type="Gene3D" id="2.120.10.30">
    <property type="entry name" value="TolB, C-terminal domain"/>
    <property type="match status" value="3"/>
</dbReference>
<dbReference type="PROSITE" id="PS50089">
    <property type="entry name" value="ZF_RING_2"/>
    <property type="match status" value="1"/>
</dbReference>
<keyword evidence="8 10" id="KW-0863">Zinc-finger</keyword>
<keyword evidence="6" id="KW-0479">Metal-binding</keyword>
<dbReference type="GO" id="GO:0000209">
    <property type="term" value="P:protein polyubiquitination"/>
    <property type="evidence" value="ECO:0007669"/>
    <property type="project" value="TreeGrafter"/>
</dbReference>
<keyword evidence="5" id="KW-0808">Transferase</keyword>
<dbReference type="GeneTree" id="ENSGT00940000158173"/>
<dbReference type="PANTHER" id="PTHR24104:SF21">
    <property type="entry name" value="TRIPARTITE MOTIF-CONTAINING PROTEIN 3"/>
    <property type="match status" value="1"/>
</dbReference>
<feature type="repeat" description="Filamin" evidence="11">
    <location>
        <begin position="317"/>
        <end position="418"/>
    </location>
</feature>
<evidence type="ECO:0000256" key="14">
    <source>
        <dbReference type="SAM" id="MobiDB-lite"/>
    </source>
</evidence>